<proteinExistence type="predicted"/>
<feature type="domain" description="SCP" evidence="1">
    <location>
        <begin position="94"/>
        <end position="200"/>
    </location>
</feature>
<dbReference type="SUPFAM" id="SSF55797">
    <property type="entry name" value="PR-1-like"/>
    <property type="match status" value="1"/>
</dbReference>
<evidence type="ECO:0000259" key="1">
    <source>
        <dbReference type="Pfam" id="PF00188"/>
    </source>
</evidence>
<sequence>MKLSRNSLNVSFGERKSSRRFSIPLPRSLKSKIAGSANAKTEKDAKKMSREDYLSNLDQRIQSSVANKKQQKIRITERIKSLPCTSYFSSNHILINNERVAVHLPPLVRKREIDNEARKHAEIEAAKGHTFHSGESDCHKDNPDEIQNVGKVIGRGKSMRDAHQNIMDLVSNRRCVLNPTFTTMGTGSMKGEGGMLYVCYVFQT</sequence>
<name>A0A7S1ZZW6_9STRA</name>
<dbReference type="AlphaFoldDB" id="A0A7S1ZZW6"/>
<dbReference type="EMBL" id="HBGN01036049">
    <property type="protein sequence ID" value="CAD9353719.1"/>
    <property type="molecule type" value="Transcribed_RNA"/>
</dbReference>
<accession>A0A7S1ZZW6</accession>
<gene>
    <name evidence="2" type="ORF">DBRI1063_LOCUS23117</name>
</gene>
<dbReference type="InterPro" id="IPR035940">
    <property type="entry name" value="CAP_sf"/>
</dbReference>
<dbReference type="Pfam" id="PF00188">
    <property type="entry name" value="CAP"/>
    <property type="match status" value="1"/>
</dbReference>
<protein>
    <recommendedName>
        <fullName evidence="1">SCP domain-containing protein</fullName>
    </recommendedName>
</protein>
<dbReference type="Gene3D" id="3.40.33.10">
    <property type="entry name" value="CAP"/>
    <property type="match status" value="1"/>
</dbReference>
<organism evidence="2">
    <name type="scientific">Ditylum brightwellii</name>
    <dbReference type="NCBI Taxonomy" id="49249"/>
    <lineage>
        <taxon>Eukaryota</taxon>
        <taxon>Sar</taxon>
        <taxon>Stramenopiles</taxon>
        <taxon>Ochrophyta</taxon>
        <taxon>Bacillariophyta</taxon>
        <taxon>Mediophyceae</taxon>
        <taxon>Lithodesmiophycidae</taxon>
        <taxon>Lithodesmiales</taxon>
        <taxon>Lithodesmiaceae</taxon>
        <taxon>Ditylum</taxon>
    </lineage>
</organism>
<dbReference type="InterPro" id="IPR014044">
    <property type="entry name" value="CAP_dom"/>
</dbReference>
<reference evidence="2" key="1">
    <citation type="submission" date="2021-01" db="EMBL/GenBank/DDBJ databases">
        <authorList>
            <person name="Corre E."/>
            <person name="Pelletier E."/>
            <person name="Niang G."/>
            <person name="Scheremetjew M."/>
            <person name="Finn R."/>
            <person name="Kale V."/>
            <person name="Holt S."/>
            <person name="Cochrane G."/>
            <person name="Meng A."/>
            <person name="Brown T."/>
            <person name="Cohen L."/>
        </authorList>
    </citation>
    <scope>NUCLEOTIDE SEQUENCE</scope>
    <source>
        <strain evidence="2">Pop2</strain>
    </source>
</reference>
<evidence type="ECO:0000313" key="2">
    <source>
        <dbReference type="EMBL" id="CAD9353719.1"/>
    </source>
</evidence>